<proteinExistence type="predicted"/>
<keyword evidence="1" id="KW-0812">Transmembrane</keyword>
<feature type="transmembrane region" description="Helical" evidence="1">
    <location>
        <begin position="6"/>
        <end position="30"/>
    </location>
</feature>
<keyword evidence="1" id="KW-1133">Transmembrane helix</keyword>
<name>A0AAX6FYH1_IRIPA</name>
<keyword evidence="3" id="KW-1185">Reference proteome</keyword>
<organism evidence="2 3">
    <name type="scientific">Iris pallida</name>
    <name type="common">Sweet iris</name>
    <dbReference type="NCBI Taxonomy" id="29817"/>
    <lineage>
        <taxon>Eukaryota</taxon>
        <taxon>Viridiplantae</taxon>
        <taxon>Streptophyta</taxon>
        <taxon>Embryophyta</taxon>
        <taxon>Tracheophyta</taxon>
        <taxon>Spermatophyta</taxon>
        <taxon>Magnoliopsida</taxon>
        <taxon>Liliopsida</taxon>
        <taxon>Asparagales</taxon>
        <taxon>Iridaceae</taxon>
        <taxon>Iridoideae</taxon>
        <taxon>Irideae</taxon>
        <taxon>Iris</taxon>
    </lineage>
</organism>
<evidence type="ECO:0000313" key="3">
    <source>
        <dbReference type="Proteomes" id="UP001140949"/>
    </source>
</evidence>
<reference evidence="2" key="1">
    <citation type="journal article" date="2023" name="GigaByte">
        <title>Genome assembly of the bearded iris, Iris pallida Lam.</title>
        <authorList>
            <person name="Bruccoleri R.E."/>
            <person name="Oakeley E.J."/>
            <person name="Faust A.M.E."/>
            <person name="Altorfer M."/>
            <person name="Dessus-Babus S."/>
            <person name="Burckhardt D."/>
            <person name="Oertli M."/>
            <person name="Naumann U."/>
            <person name="Petersen F."/>
            <person name="Wong J."/>
        </authorList>
    </citation>
    <scope>NUCLEOTIDE SEQUENCE</scope>
    <source>
        <strain evidence="2">GSM-AAB239-AS_SAM_17_03QT</strain>
    </source>
</reference>
<comment type="caution">
    <text evidence="2">The sequence shown here is derived from an EMBL/GenBank/DDBJ whole genome shotgun (WGS) entry which is preliminary data.</text>
</comment>
<dbReference type="AlphaFoldDB" id="A0AAX6FYH1"/>
<keyword evidence="1" id="KW-0472">Membrane</keyword>
<dbReference type="Proteomes" id="UP001140949">
    <property type="component" value="Unassembled WGS sequence"/>
</dbReference>
<protein>
    <submittedName>
        <fullName evidence="2">Uncharacterized protein</fullName>
    </submittedName>
</protein>
<evidence type="ECO:0000313" key="2">
    <source>
        <dbReference type="EMBL" id="KAJ6821474.1"/>
    </source>
</evidence>
<dbReference type="EMBL" id="JANAVB010024998">
    <property type="protein sequence ID" value="KAJ6821474.1"/>
    <property type="molecule type" value="Genomic_DNA"/>
</dbReference>
<gene>
    <name evidence="2" type="ORF">M6B38_392440</name>
</gene>
<sequence length="36" mass="3982">MSGSFILVGGWGVISGCVIISHMVLWYSWFYCTHGS</sequence>
<reference evidence="2" key="2">
    <citation type="submission" date="2023-04" db="EMBL/GenBank/DDBJ databases">
        <authorList>
            <person name="Bruccoleri R.E."/>
            <person name="Oakeley E.J."/>
            <person name="Faust A.-M."/>
            <person name="Dessus-Babus S."/>
            <person name="Altorfer M."/>
            <person name="Burckhardt D."/>
            <person name="Oertli M."/>
            <person name="Naumann U."/>
            <person name="Petersen F."/>
            <person name="Wong J."/>
        </authorList>
    </citation>
    <scope>NUCLEOTIDE SEQUENCE</scope>
    <source>
        <strain evidence="2">GSM-AAB239-AS_SAM_17_03QT</strain>
        <tissue evidence="2">Leaf</tissue>
    </source>
</reference>
<evidence type="ECO:0000256" key="1">
    <source>
        <dbReference type="SAM" id="Phobius"/>
    </source>
</evidence>
<accession>A0AAX6FYH1</accession>